<evidence type="ECO:0000256" key="1">
    <source>
        <dbReference type="SAM" id="MobiDB-lite"/>
    </source>
</evidence>
<dbReference type="EMBL" id="UNSH01000008">
    <property type="protein sequence ID" value="SZF00159.1"/>
    <property type="molecule type" value="Genomic_DNA"/>
</dbReference>
<dbReference type="Proteomes" id="UP000275772">
    <property type="component" value="Unassembled WGS sequence"/>
</dbReference>
<gene>
    <name evidence="2" type="ORF">BLGHR1_10887</name>
</gene>
<organism evidence="2 3">
    <name type="scientific">Blumeria hordei</name>
    <name type="common">Barley powdery mildew</name>
    <name type="synonym">Blumeria graminis f. sp. hordei</name>
    <dbReference type="NCBI Taxonomy" id="2867405"/>
    <lineage>
        <taxon>Eukaryota</taxon>
        <taxon>Fungi</taxon>
        <taxon>Dikarya</taxon>
        <taxon>Ascomycota</taxon>
        <taxon>Pezizomycotina</taxon>
        <taxon>Leotiomycetes</taxon>
        <taxon>Erysiphales</taxon>
        <taxon>Erysiphaceae</taxon>
        <taxon>Blumeria</taxon>
    </lineage>
</organism>
<evidence type="ECO:0000313" key="2">
    <source>
        <dbReference type="EMBL" id="SZF00159.1"/>
    </source>
</evidence>
<feature type="region of interest" description="Disordered" evidence="1">
    <location>
        <begin position="1"/>
        <end position="21"/>
    </location>
</feature>
<dbReference type="VEuPathDB" id="FungiDB:BLGHR1_10887"/>
<sequence>MGASLPPCNKRSLPGTQYRPVGIPKVDRATKRVKRILVEPHP</sequence>
<protein>
    <submittedName>
        <fullName evidence="2">Uncharacterized protein</fullName>
    </submittedName>
</protein>
<reference evidence="2 3" key="1">
    <citation type="submission" date="2017-11" db="EMBL/GenBank/DDBJ databases">
        <authorList>
            <person name="Kracher B."/>
        </authorList>
    </citation>
    <scope>NUCLEOTIDE SEQUENCE [LARGE SCALE GENOMIC DNA]</scope>
    <source>
        <strain evidence="2 3">RACE1</strain>
    </source>
</reference>
<evidence type="ECO:0000313" key="3">
    <source>
        <dbReference type="Proteomes" id="UP000275772"/>
    </source>
</evidence>
<proteinExistence type="predicted"/>
<accession>A0A383UK43</accession>
<dbReference type="AlphaFoldDB" id="A0A383UK43"/>
<name>A0A383UK43_BLUHO</name>